<evidence type="ECO:0000256" key="2">
    <source>
        <dbReference type="SAM" id="Phobius"/>
    </source>
</evidence>
<keyword evidence="2" id="KW-1133">Transmembrane helix</keyword>
<keyword evidence="2" id="KW-0472">Membrane</keyword>
<feature type="transmembrane region" description="Helical" evidence="2">
    <location>
        <begin position="31"/>
        <end position="51"/>
    </location>
</feature>
<reference evidence="3 4" key="1">
    <citation type="submission" date="2018-08" db="EMBL/GenBank/DDBJ databases">
        <title>Lysobacter weifangensis sp. nov., a new member of the family 'Xanthomonadaceae', isolated from soil in a farmland.</title>
        <authorList>
            <person name="Zhao H."/>
        </authorList>
    </citation>
    <scope>NUCLEOTIDE SEQUENCE [LARGE SCALE GENOMIC DNA]</scope>
    <source>
        <strain evidence="3 4">WF-2</strain>
    </source>
</reference>
<dbReference type="PANTHER" id="PTHR38043">
    <property type="entry name" value="PROTEIN HEMX"/>
    <property type="match status" value="1"/>
</dbReference>
<dbReference type="PANTHER" id="PTHR38043:SF1">
    <property type="entry name" value="PROTEIN HEMX"/>
    <property type="match status" value="1"/>
</dbReference>
<protein>
    <recommendedName>
        <fullName evidence="5">Uroporphyrin-III methyltransferase</fullName>
    </recommendedName>
</protein>
<dbReference type="EMBL" id="QVPD01000003">
    <property type="protein sequence ID" value="RFP61495.1"/>
    <property type="molecule type" value="Genomic_DNA"/>
</dbReference>
<evidence type="ECO:0008006" key="5">
    <source>
        <dbReference type="Google" id="ProtNLM"/>
    </source>
</evidence>
<gene>
    <name evidence="3" type="ORF">D0Y53_04035</name>
</gene>
<accession>A0A372DPL9</accession>
<name>A0A372DPL9_9GAMM</name>
<evidence type="ECO:0000313" key="4">
    <source>
        <dbReference type="Proteomes" id="UP000262917"/>
    </source>
</evidence>
<dbReference type="RefSeq" id="WP_117201919.1">
    <property type="nucleotide sequence ID" value="NZ_JBHTBK010000012.1"/>
</dbReference>
<proteinExistence type="predicted"/>
<comment type="caution">
    <text evidence="3">The sequence shown here is derived from an EMBL/GenBank/DDBJ whole genome shotgun (WGS) entry which is preliminary data.</text>
</comment>
<feature type="region of interest" description="Disordered" evidence="1">
    <location>
        <begin position="1"/>
        <end position="22"/>
    </location>
</feature>
<keyword evidence="2" id="KW-0812">Transmembrane</keyword>
<evidence type="ECO:0000256" key="1">
    <source>
        <dbReference type="SAM" id="MobiDB-lite"/>
    </source>
</evidence>
<dbReference type="InterPro" id="IPR007470">
    <property type="entry name" value="HemX"/>
</dbReference>
<evidence type="ECO:0000313" key="3">
    <source>
        <dbReference type="EMBL" id="RFP61495.1"/>
    </source>
</evidence>
<dbReference type="OrthoDB" id="6028255at2"/>
<dbReference type="AlphaFoldDB" id="A0A372DPL9"/>
<sequence>MSRPAERQAAVTDAVSTTPVAPAPRRRGRAVFWLLVALLLAVLGWRGWGLWQARQAQAAASARIDAEQWRALEARIDALRRDQRAQAQRIAQADAGTRVLRDEVLGIGQRAALLEDSLDRLADPTRHGVQALRLDEVELLLGLGMQRLQLAGDLDGARRAYALAAGVLAGIDDPAWLNLRQALAQERAALDALGTDPKALALAQLDAFAATLAPPSVLPEAAPAAALPWWRRAFAGLVQVRPAERAVAVAPQERASGYAALQLELALARSAAERRDQAAWRGALQRADGWLQRLWPPSPARQQQQARLRALQAAPLVLALPTLGSTLQQLQSTRAAR</sequence>
<organism evidence="3 4">
    <name type="scientific">Cognatiluteimonas weifangensis</name>
    <dbReference type="NCBI Taxonomy" id="2303539"/>
    <lineage>
        <taxon>Bacteria</taxon>
        <taxon>Pseudomonadati</taxon>
        <taxon>Pseudomonadota</taxon>
        <taxon>Gammaproteobacteria</taxon>
        <taxon>Lysobacterales</taxon>
        <taxon>Lysobacteraceae</taxon>
        <taxon>Cognatiluteimonas</taxon>
    </lineage>
</organism>
<dbReference type="Proteomes" id="UP000262917">
    <property type="component" value="Unassembled WGS sequence"/>
</dbReference>
<keyword evidence="4" id="KW-1185">Reference proteome</keyword>